<dbReference type="InterPro" id="IPR026516">
    <property type="entry name" value="THAP1/10"/>
</dbReference>
<feature type="region of interest" description="Disordered" evidence="13">
    <location>
        <begin position="111"/>
        <end position="176"/>
    </location>
</feature>
<dbReference type="PANTHER" id="PTHR46600">
    <property type="entry name" value="THAP DOMAIN-CONTAINING"/>
    <property type="match status" value="1"/>
</dbReference>
<name>A0A0K8RES2_IXORI</name>
<dbReference type="PROSITE" id="PS50950">
    <property type="entry name" value="ZF_THAP"/>
    <property type="match status" value="1"/>
</dbReference>
<dbReference type="GO" id="GO:0008270">
    <property type="term" value="F:zinc ion binding"/>
    <property type="evidence" value="ECO:0007669"/>
    <property type="project" value="UniProtKB-KW"/>
</dbReference>
<keyword evidence="9" id="KW-0804">Transcription</keyword>
<evidence type="ECO:0000256" key="2">
    <source>
        <dbReference type="ARBA" id="ARBA00006177"/>
    </source>
</evidence>
<comment type="subcellular location">
    <subcellularLocation>
        <location evidence="1">Nucleus</location>
        <location evidence="1">Nucleoplasm</location>
    </subcellularLocation>
</comment>
<keyword evidence="5" id="KW-0862">Zinc</keyword>
<dbReference type="SMART" id="SM00980">
    <property type="entry name" value="THAP"/>
    <property type="match status" value="1"/>
</dbReference>
<evidence type="ECO:0000313" key="15">
    <source>
        <dbReference type="EMBL" id="JAA69605.1"/>
    </source>
</evidence>
<evidence type="ECO:0000256" key="4">
    <source>
        <dbReference type="ARBA" id="ARBA00022771"/>
    </source>
</evidence>
<keyword evidence="11" id="KW-0131">Cell cycle</keyword>
<feature type="compositionally biased region" description="Acidic residues" evidence="13">
    <location>
        <begin position="154"/>
        <end position="175"/>
    </location>
</feature>
<dbReference type="InterPro" id="IPR038441">
    <property type="entry name" value="THAP_Znf_sf"/>
</dbReference>
<reference evidence="15" key="1">
    <citation type="submission" date="2012-12" db="EMBL/GenBank/DDBJ databases">
        <title>Identification and characterization of a phenylalanine ammonia-lyase gene family in Isatis indigotica Fort.</title>
        <authorList>
            <person name="Liu Q."/>
            <person name="Chen J."/>
            <person name="Zhou X."/>
            <person name="Di P."/>
            <person name="Xiao Y."/>
            <person name="Xuan H."/>
            <person name="Zhang L."/>
            <person name="Chen W."/>
        </authorList>
    </citation>
    <scope>NUCLEOTIDE SEQUENCE</scope>
    <source>
        <tissue evidence="15">Salivary gland</tissue>
    </source>
</reference>
<comment type="similarity">
    <text evidence="2">Belongs to the THAP1 family.</text>
</comment>
<keyword evidence="4 12" id="KW-0863">Zinc-finger</keyword>
<dbReference type="EMBL" id="GADI01004203">
    <property type="protein sequence ID" value="JAA69605.1"/>
    <property type="molecule type" value="mRNA"/>
</dbReference>
<evidence type="ECO:0000256" key="11">
    <source>
        <dbReference type="ARBA" id="ARBA00023306"/>
    </source>
</evidence>
<sequence>MGSTRGKNTAGAKEKKFRKIRKCVVPGCKTGHSAAQTGKLSPYRLPKNAERRQAWARSLQRDVQKLCNTTHVCELHFEPRYIQRDFVHIIDGKEVRMPRAKATLTSDAVPTIFRDDLGPPPSFSPSPKSPEELTEWRKTTLHTTDEQQRSDSVEQGEEVITDDRAVEEDTSDADPESNTVVLDITNTTVQETSPATSPSEILSGQEMLLQLQTPAGCWSCLKFPSFKGAVYVSSWFNDLSSEVITERTVVFRPQRYPDVNCQVYIGRTLIQECLVTTVKAAEEALAMAGETELCKRSSESL</sequence>
<feature type="compositionally biased region" description="Basic and acidic residues" evidence="13">
    <location>
        <begin position="129"/>
        <end position="152"/>
    </location>
</feature>
<feature type="domain" description="THAP-type" evidence="14">
    <location>
        <begin position="19"/>
        <end position="113"/>
    </location>
</feature>
<dbReference type="AlphaFoldDB" id="A0A0K8RES2"/>
<dbReference type="GO" id="GO:0043565">
    <property type="term" value="F:sequence-specific DNA binding"/>
    <property type="evidence" value="ECO:0007669"/>
    <property type="project" value="InterPro"/>
</dbReference>
<dbReference type="GO" id="GO:0005654">
    <property type="term" value="C:nucleoplasm"/>
    <property type="evidence" value="ECO:0007669"/>
    <property type="project" value="UniProtKB-SubCell"/>
</dbReference>
<evidence type="ECO:0000256" key="5">
    <source>
        <dbReference type="ARBA" id="ARBA00022833"/>
    </source>
</evidence>
<evidence type="ECO:0000256" key="6">
    <source>
        <dbReference type="ARBA" id="ARBA00023015"/>
    </source>
</evidence>
<dbReference type="SMART" id="SM00692">
    <property type="entry name" value="DM3"/>
    <property type="match status" value="1"/>
</dbReference>
<evidence type="ECO:0000256" key="9">
    <source>
        <dbReference type="ARBA" id="ARBA00023163"/>
    </source>
</evidence>
<proteinExistence type="evidence at transcript level"/>
<feature type="compositionally biased region" description="Pro residues" evidence="13">
    <location>
        <begin position="118"/>
        <end position="128"/>
    </location>
</feature>
<dbReference type="SUPFAM" id="SSF57716">
    <property type="entry name" value="Glucocorticoid receptor-like (DNA-binding domain)"/>
    <property type="match status" value="1"/>
</dbReference>
<dbReference type="InterPro" id="IPR006612">
    <property type="entry name" value="THAP_Znf"/>
</dbReference>
<organism evidence="15">
    <name type="scientific">Ixodes ricinus</name>
    <name type="common">Common tick</name>
    <name type="synonym">Acarus ricinus</name>
    <dbReference type="NCBI Taxonomy" id="34613"/>
    <lineage>
        <taxon>Eukaryota</taxon>
        <taxon>Metazoa</taxon>
        <taxon>Ecdysozoa</taxon>
        <taxon>Arthropoda</taxon>
        <taxon>Chelicerata</taxon>
        <taxon>Arachnida</taxon>
        <taxon>Acari</taxon>
        <taxon>Parasitiformes</taxon>
        <taxon>Ixodida</taxon>
        <taxon>Ixodoidea</taxon>
        <taxon>Ixodidae</taxon>
        <taxon>Ixodinae</taxon>
        <taxon>Ixodes</taxon>
    </lineage>
</organism>
<evidence type="ECO:0000256" key="7">
    <source>
        <dbReference type="ARBA" id="ARBA00023054"/>
    </source>
</evidence>
<evidence type="ECO:0000256" key="1">
    <source>
        <dbReference type="ARBA" id="ARBA00004642"/>
    </source>
</evidence>
<protein>
    <recommendedName>
        <fullName evidence="14">THAP-type domain-containing protein</fullName>
    </recommendedName>
</protein>
<dbReference type="PANTHER" id="PTHR46600:SF1">
    <property type="entry name" value="THAP DOMAIN-CONTAINING PROTEIN 1"/>
    <property type="match status" value="1"/>
</dbReference>
<dbReference type="Gene3D" id="6.20.210.20">
    <property type="entry name" value="THAP domain"/>
    <property type="match status" value="1"/>
</dbReference>
<dbReference type="Pfam" id="PF05485">
    <property type="entry name" value="THAP"/>
    <property type="match status" value="1"/>
</dbReference>
<keyword evidence="6" id="KW-0805">Transcription regulation</keyword>
<evidence type="ECO:0000256" key="12">
    <source>
        <dbReference type="PROSITE-ProRule" id="PRU00309"/>
    </source>
</evidence>
<evidence type="ECO:0000256" key="13">
    <source>
        <dbReference type="SAM" id="MobiDB-lite"/>
    </source>
</evidence>
<evidence type="ECO:0000256" key="8">
    <source>
        <dbReference type="ARBA" id="ARBA00023125"/>
    </source>
</evidence>
<keyword evidence="10" id="KW-0539">Nucleus</keyword>
<evidence type="ECO:0000256" key="3">
    <source>
        <dbReference type="ARBA" id="ARBA00022723"/>
    </source>
</evidence>
<evidence type="ECO:0000259" key="14">
    <source>
        <dbReference type="PROSITE" id="PS50950"/>
    </source>
</evidence>
<keyword evidence="7" id="KW-0175">Coiled coil</keyword>
<keyword evidence="3" id="KW-0479">Metal-binding</keyword>
<keyword evidence="8 12" id="KW-0238">DNA-binding</keyword>
<accession>A0A0K8RES2</accession>
<evidence type="ECO:0000256" key="10">
    <source>
        <dbReference type="ARBA" id="ARBA00023242"/>
    </source>
</evidence>